<feature type="non-terminal residue" evidence="1">
    <location>
        <position position="1"/>
    </location>
</feature>
<reference evidence="1" key="1">
    <citation type="submission" date="2015-07" db="EMBL/GenBank/DDBJ databases">
        <title>Adaptation to a free-living lifestyle via gene acquisitions in the diplomonad Trepomonas sp. PC1.</title>
        <authorList>
            <person name="Xu F."/>
            <person name="Jerlstrom-Hultqvist J."/>
            <person name="Kolisko M."/>
            <person name="Simpson A.G.B."/>
            <person name="Roger A.J."/>
            <person name="Svard S.G."/>
            <person name="Andersson J.O."/>
        </authorList>
    </citation>
    <scope>NUCLEOTIDE SEQUENCE</scope>
    <source>
        <strain evidence="1">PC1</strain>
    </source>
</reference>
<accession>A0A146K3P2</accession>
<dbReference type="EMBL" id="GDID01006467">
    <property type="protein sequence ID" value="JAP90139.1"/>
    <property type="molecule type" value="Transcribed_RNA"/>
</dbReference>
<gene>
    <name evidence="1" type="ORF">TPC1_30366</name>
</gene>
<sequence length="662" mass="76503">KSIQMVKYVQQESIKQLGVVPLIEEEEIVQEQLEYNSENEEITDKGVEVVYQLEYEYILEEENRIEHEFEYIELIYEFVEEIEFEQAEDEYHAESCPESAKETNELVEEIIEEEVEPEILNPLPLPTNCSGPFPLQINLSEKCISQLIMKNQQLLAKDFDQKVFYRGTVDYISAGFEQINQSDQIAQTKTFSVFKDLNCVKSVVFSQCFDKLTKVVATQHHIFAIADGAVWTSNKTLCAQTEGWMCEVIFEVGREKFTVEPIDIIAFQNTVAIFDVNRRITYYGQFGRDYFDKFTEIDGTRTSTKFKAFFQSNDINNRYIAQITTQNELIISGTSEYGSDVSLPAGVILDIWTGNNSMLLLNLNQNQKKLYGIGSVNESFCTYNSTFWVELSPFCNIPDLSQFNSFAEVSQDQAILIQGCSQLYYKNGNFCYPKKYFDITSQQFVEESVCLHQVIADYAIQCDPELNCAIKINSDKTVECEVESCKTVFFEYLMCESTYQSYYQQKPYCGYIDETKCQILPACAEYPAFNTQSCILQGEKLINCDYVKQFELFQVCIINDFNLSQVSSGFSIATLQKAICLIDEMYLEYECTYNKENKIRMANFEFVPTEARVYENVGYKVDCSIVYVSQQCQNYCSENMRFDVASKVCVGEWKKEMMGEYE</sequence>
<proteinExistence type="predicted"/>
<organism evidence="1">
    <name type="scientific">Trepomonas sp. PC1</name>
    <dbReference type="NCBI Taxonomy" id="1076344"/>
    <lineage>
        <taxon>Eukaryota</taxon>
        <taxon>Metamonada</taxon>
        <taxon>Diplomonadida</taxon>
        <taxon>Hexamitidae</taxon>
        <taxon>Hexamitinae</taxon>
        <taxon>Trepomonas</taxon>
    </lineage>
</organism>
<evidence type="ECO:0000313" key="1">
    <source>
        <dbReference type="EMBL" id="JAP90139.1"/>
    </source>
</evidence>
<protein>
    <submittedName>
        <fullName evidence="1">Uncharacterized protein</fullName>
    </submittedName>
</protein>
<dbReference type="AlphaFoldDB" id="A0A146K3P2"/>
<name>A0A146K3P2_9EUKA</name>